<proteinExistence type="predicted"/>
<protein>
    <submittedName>
        <fullName evidence="2">Uncharacterized protein</fullName>
    </submittedName>
</protein>
<dbReference type="Proteomes" id="UP000759131">
    <property type="component" value="Unassembled WGS sequence"/>
</dbReference>
<feature type="region of interest" description="Disordered" evidence="1">
    <location>
        <begin position="436"/>
        <end position="472"/>
    </location>
</feature>
<dbReference type="EMBL" id="CAJPIZ010000023">
    <property type="protein sequence ID" value="CAG2100080.1"/>
    <property type="molecule type" value="Genomic_DNA"/>
</dbReference>
<feature type="compositionally biased region" description="Polar residues" evidence="1">
    <location>
        <begin position="455"/>
        <end position="472"/>
    </location>
</feature>
<feature type="region of interest" description="Disordered" evidence="1">
    <location>
        <begin position="550"/>
        <end position="577"/>
    </location>
</feature>
<feature type="region of interest" description="Disordered" evidence="1">
    <location>
        <begin position="292"/>
        <end position="337"/>
    </location>
</feature>
<name>A0A7R9KBJ8_9ACAR</name>
<sequence>MYSELTSKGDDFTKQMFQMYNTLEDIVHSSKMNDNTTDSRSLDQLYADNHSVTGAEMMSKSNTLTNSNCNNGCVNSSVDSLIFNANPTHQKSSNNICESNQSHCVNNSGDNHIVNPLLDTINSLTSCSDSSDECDINKKCYQRNERHRRILNGGSRPLNRKSCNYYYSSSDAESISGYTGTNSLESGYKSDYLGSNTPEIIDGSSLSSFGTAIDCAEPLKTTTTAAIHPIPDAVNEAITHQMSGIESTNNTKKNAFKETSNNNSNSKTSLDKNYSNNNTNVNNKYIKCLIDNQSQQQKHQKQSSDDASSTCSAESYQTSNHSSSANHATNTQRKTSGGMFGEKIANRLKAFSNDTQLDHLLKLRKSLLKALKRCEKISSPVNSRDGSPITVAGGVSVSSRSSSPASTVIKSYANNNSSANCRRLRDETDKCGQRLASSPLTIRSTTTGEPDLSDRQSTMESMANSCPNGSTHNKSVRFNSSVKFSTNCTQLNRKQQISGNYVSNKSILKDPLCETLRTAIKAGEFANNCSLEGEIDELLYGRTGAYYYAPQQQPQQSSTTTTTTSSKRMDSTGSGHHLADELMCPSSAYVAMIEEKYRTLTAANGSSGYGYSGGGVVVGGKLCTTTSSAANSKKTINTSKVNIEIHKNIKVSVKCNFGVESNYQNNRHKDYKP</sequence>
<organism evidence="2">
    <name type="scientific">Medioppia subpectinata</name>
    <dbReference type="NCBI Taxonomy" id="1979941"/>
    <lineage>
        <taxon>Eukaryota</taxon>
        <taxon>Metazoa</taxon>
        <taxon>Ecdysozoa</taxon>
        <taxon>Arthropoda</taxon>
        <taxon>Chelicerata</taxon>
        <taxon>Arachnida</taxon>
        <taxon>Acari</taxon>
        <taxon>Acariformes</taxon>
        <taxon>Sarcoptiformes</taxon>
        <taxon>Oribatida</taxon>
        <taxon>Brachypylina</taxon>
        <taxon>Oppioidea</taxon>
        <taxon>Oppiidae</taxon>
        <taxon>Medioppia</taxon>
    </lineage>
</organism>
<reference evidence="2" key="1">
    <citation type="submission" date="2020-11" db="EMBL/GenBank/DDBJ databases">
        <authorList>
            <person name="Tran Van P."/>
        </authorList>
    </citation>
    <scope>NUCLEOTIDE SEQUENCE</scope>
</reference>
<feature type="compositionally biased region" description="Low complexity" evidence="1">
    <location>
        <begin position="550"/>
        <end position="566"/>
    </location>
</feature>
<dbReference type="EMBL" id="OC854598">
    <property type="protein sequence ID" value="CAD7619650.1"/>
    <property type="molecule type" value="Genomic_DNA"/>
</dbReference>
<evidence type="ECO:0000313" key="3">
    <source>
        <dbReference type="Proteomes" id="UP000759131"/>
    </source>
</evidence>
<gene>
    <name evidence="2" type="ORF">OSB1V03_LOCUS150</name>
</gene>
<feature type="region of interest" description="Disordered" evidence="1">
    <location>
        <begin position="245"/>
        <end position="276"/>
    </location>
</feature>
<keyword evidence="3" id="KW-1185">Reference proteome</keyword>
<dbReference type="AlphaFoldDB" id="A0A7R9KBJ8"/>
<evidence type="ECO:0000313" key="2">
    <source>
        <dbReference type="EMBL" id="CAD7619650.1"/>
    </source>
</evidence>
<feature type="compositionally biased region" description="Polar residues" evidence="1">
    <location>
        <begin position="436"/>
        <end position="448"/>
    </location>
</feature>
<evidence type="ECO:0000256" key="1">
    <source>
        <dbReference type="SAM" id="MobiDB-lite"/>
    </source>
</evidence>
<feature type="compositionally biased region" description="Low complexity" evidence="1">
    <location>
        <begin position="318"/>
        <end position="331"/>
    </location>
</feature>
<dbReference type="OrthoDB" id="6380871at2759"/>
<feature type="compositionally biased region" description="Low complexity" evidence="1">
    <location>
        <begin position="259"/>
        <end position="276"/>
    </location>
</feature>
<accession>A0A7R9KBJ8</accession>